<feature type="domain" description="O-GlcNAc transferase C-terminal" evidence="9">
    <location>
        <begin position="531"/>
        <end position="684"/>
    </location>
</feature>
<dbReference type="Gene3D" id="1.25.40.10">
    <property type="entry name" value="Tetratricopeptide repeat domain"/>
    <property type="match status" value="2"/>
</dbReference>
<feature type="repeat" description="TPR" evidence="8">
    <location>
        <begin position="450"/>
        <end position="483"/>
    </location>
</feature>
<feature type="repeat" description="TPR" evidence="8">
    <location>
        <begin position="416"/>
        <end position="449"/>
    </location>
</feature>
<evidence type="ECO:0000256" key="4">
    <source>
        <dbReference type="ARBA" id="ARBA00022676"/>
    </source>
</evidence>
<dbReference type="RefSeq" id="WP_009150919.1">
    <property type="nucleotide sequence ID" value="NZ_CP121471.1"/>
</dbReference>
<name>H8Z5A9_9GAMM</name>
<feature type="repeat" description="TPR" evidence="8">
    <location>
        <begin position="314"/>
        <end position="347"/>
    </location>
</feature>
<keyword evidence="11" id="KW-1185">Reference proteome</keyword>
<dbReference type="HOGENOM" id="CLU_001721_4_0_6"/>
<dbReference type="eggNOG" id="COG3914">
    <property type="taxonomic scope" value="Bacteria"/>
</dbReference>
<evidence type="ECO:0000256" key="2">
    <source>
        <dbReference type="ARBA" id="ARBA00005386"/>
    </source>
</evidence>
<keyword evidence="6" id="KW-0677">Repeat</keyword>
<keyword evidence="4" id="KW-0328">Glycosyltransferase</keyword>
<comment type="pathway">
    <text evidence="1">Protein modification; protein glycosylation.</text>
</comment>
<sequence length="914" mass="100682">MNSSAQIEQIERELAENPGDIGSCLTLVEGYLHQGDLNAALSALERTIGVVGDHPGLVALRHSLRDPAQGESPPPWEQDLGRVTTLAQAGDLQAALALNEQVTRGWPQQAAGWRSLTDIYRQLGRLPDAIAAAREAIALAPGDASGHANLASLLISGGDLAQADASLERALQLDSHLASAHANRARLLRARGELMEAEASYRRALELAPEQPNTHYNLGNLLEELGRVDDAEHSYREALRLQPRFAAAANNLGAILHADGRLEQAREAFVQAIADAPDLADAHLNLGIVTRELNEPEQARGLLEQAVALDPECGDAWHQLGLTQARLEDFEKARDSVERALELSPENADCHLTLAQVHVMLEDYPSAIGCYHNALALTPAHAPTWVALGNAHTSLEQHTQAEEAYRRAITADPRCAQAHAQLGFCLNGQQRYQEALAALDQALALEPDSVLALGTLGRVRMELGQLEASAEAYRRALAREPENNRLRSAMLGAMAYSGHWPPEKLCAEAEQWEHYSLPPKDRQAARERAFQRMSREGRRLRLGLLSNELIVHPVACFLRTWLRELDRSRFEVVLYPAHGRSDDYTGEFQALADHWQPLKGLSDARAADVLLGDQLDLLIDTSGHEAGNRLGVIARRVAPVQCHYIGYYATTGLSQMDYFIGDGVLIPPEHARHFSEKIWRLPRSRYAYEPHESVPAPRWWPDPGGRLWVGSFNNLFKVREESLALWARVLHALPQAHLALKDFKGANRVHQLRVLKALAAQGIDESRVALLRATPSWSEHMAYYNRLDIALDTLPFNSATTAFDALWMGCPLVTLAGDRMAGLQAASALSGLGRTQWVARDEDDYVRIAVELARDVAGRKQIRETQRACMQQGELCDGTGLARALEAAFEAMFARWLCASSARHPGGDRSATRR</sequence>
<keyword evidence="5 10" id="KW-0808">Transferase</keyword>
<feature type="repeat" description="TPR" evidence="8">
    <location>
        <begin position="382"/>
        <end position="415"/>
    </location>
</feature>
<accession>H8Z5A9</accession>
<dbReference type="STRING" id="631362.Thi970DRAFT_04157"/>
<proteinExistence type="inferred from homology"/>
<dbReference type="Proteomes" id="UP000002964">
    <property type="component" value="Unassembled WGS sequence"/>
</dbReference>
<dbReference type="Pfam" id="PF13432">
    <property type="entry name" value="TPR_16"/>
    <property type="match status" value="5"/>
</dbReference>
<dbReference type="EC" id="2.4.1.255" evidence="3"/>
<feature type="repeat" description="TPR" evidence="8">
    <location>
        <begin position="178"/>
        <end position="211"/>
    </location>
</feature>
<gene>
    <name evidence="10" type="ORF">Thi970DRAFT_04157</name>
</gene>
<evidence type="ECO:0000256" key="1">
    <source>
        <dbReference type="ARBA" id="ARBA00004922"/>
    </source>
</evidence>
<evidence type="ECO:0000256" key="6">
    <source>
        <dbReference type="ARBA" id="ARBA00022737"/>
    </source>
</evidence>
<dbReference type="PROSITE" id="PS50293">
    <property type="entry name" value="TPR_REGION"/>
    <property type="match status" value="2"/>
</dbReference>
<evidence type="ECO:0000313" key="10">
    <source>
        <dbReference type="EMBL" id="EIC20516.1"/>
    </source>
</evidence>
<dbReference type="OrthoDB" id="7058953at2"/>
<evidence type="ECO:0000256" key="8">
    <source>
        <dbReference type="PROSITE-ProRule" id="PRU00339"/>
    </source>
</evidence>
<organism evidence="10 11">
    <name type="scientific">Thiorhodovibrio frisius</name>
    <dbReference type="NCBI Taxonomy" id="631362"/>
    <lineage>
        <taxon>Bacteria</taxon>
        <taxon>Pseudomonadati</taxon>
        <taxon>Pseudomonadota</taxon>
        <taxon>Gammaproteobacteria</taxon>
        <taxon>Chromatiales</taxon>
        <taxon>Chromatiaceae</taxon>
        <taxon>Thiorhodovibrio</taxon>
    </lineage>
</organism>
<reference evidence="10 11" key="2">
    <citation type="submission" date="2011-11" db="EMBL/GenBank/DDBJ databases">
        <authorList>
            <consortium name="US DOE Joint Genome Institute"/>
            <person name="Lucas S."/>
            <person name="Han J."/>
            <person name="Lapidus A."/>
            <person name="Cheng J.-F."/>
            <person name="Goodwin L."/>
            <person name="Pitluck S."/>
            <person name="Peters L."/>
            <person name="Ovchinnikova G."/>
            <person name="Zhang X."/>
            <person name="Detter J.C."/>
            <person name="Han C."/>
            <person name="Tapia R."/>
            <person name="Land M."/>
            <person name="Hauser L."/>
            <person name="Kyrpides N."/>
            <person name="Ivanova N."/>
            <person name="Pagani I."/>
            <person name="Vogl K."/>
            <person name="Liu Z."/>
            <person name="Overmann J."/>
            <person name="Frigaard N.-U."/>
            <person name="Bryant D."/>
            <person name="Woyke T."/>
        </authorList>
    </citation>
    <scope>NUCLEOTIDE SEQUENCE [LARGE SCALE GENOMIC DNA]</scope>
    <source>
        <strain evidence="10 11">970</strain>
    </source>
</reference>
<dbReference type="Gene3D" id="3.40.50.11380">
    <property type="match status" value="1"/>
</dbReference>
<dbReference type="InterPro" id="IPR011990">
    <property type="entry name" value="TPR-like_helical_dom_sf"/>
</dbReference>
<protein>
    <recommendedName>
        <fullName evidence="3">protein O-GlcNAc transferase</fullName>
        <ecNumber evidence="3">2.4.1.255</ecNumber>
    </recommendedName>
</protein>
<feature type="domain" description="O-GlcNAc transferase C-terminal" evidence="9">
    <location>
        <begin position="711"/>
        <end position="868"/>
    </location>
</feature>
<feature type="repeat" description="TPR" evidence="8">
    <location>
        <begin position="110"/>
        <end position="143"/>
    </location>
</feature>
<dbReference type="AlphaFoldDB" id="H8Z5A9"/>
<dbReference type="EMBL" id="JH603170">
    <property type="protein sequence ID" value="EIC20516.1"/>
    <property type="molecule type" value="Genomic_DNA"/>
</dbReference>
<feature type="repeat" description="TPR" evidence="8">
    <location>
        <begin position="280"/>
        <end position="313"/>
    </location>
</feature>
<dbReference type="Gene3D" id="3.40.50.2000">
    <property type="entry name" value="Glycogen Phosphorylase B"/>
    <property type="match status" value="1"/>
</dbReference>
<dbReference type="PANTHER" id="PTHR44835:SF1">
    <property type="entry name" value="PROTEIN O-GLCNAC TRANSFERASE"/>
    <property type="match status" value="1"/>
</dbReference>
<evidence type="ECO:0000256" key="3">
    <source>
        <dbReference type="ARBA" id="ARBA00011970"/>
    </source>
</evidence>
<dbReference type="SUPFAM" id="SSF48452">
    <property type="entry name" value="TPR-like"/>
    <property type="match status" value="2"/>
</dbReference>
<keyword evidence="7 8" id="KW-0802">TPR repeat</keyword>
<dbReference type="PANTHER" id="PTHR44835">
    <property type="entry name" value="UDP-N-ACETYLGLUCOSAMINE--PEPTIDE N-ACETYLGLUCOSAMINYLTRANSFERASE SPINDLY-RELATED"/>
    <property type="match status" value="1"/>
</dbReference>
<dbReference type="SMART" id="SM00028">
    <property type="entry name" value="TPR"/>
    <property type="match status" value="11"/>
</dbReference>
<feature type="repeat" description="TPR" evidence="8">
    <location>
        <begin position="246"/>
        <end position="279"/>
    </location>
</feature>
<feature type="repeat" description="TPR" evidence="8">
    <location>
        <begin position="212"/>
        <end position="245"/>
    </location>
</feature>
<comment type="similarity">
    <text evidence="2">Belongs to the glycosyltransferase 41 family. O-GlcNAc transferase subfamily.</text>
</comment>
<dbReference type="Pfam" id="PF14559">
    <property type="entry name" value="TPR_19"/>
    <property type="match status" value="1"/>
</dbReference>
<feature type="repeat" description="TPR" evidence="8">
    <location>
        <begin position="348"/>
        <end position="381"/>
    </location>
</feature>
<dbReference type="InterPro" id="IPR051939">
    <property type="entry name" value="Glycosyltr_41/O-GlcNAc_trsf"/>
</dbReference>
<dbReference type="Pfam" id="PF13844">
    <property type="entry name" value="Glyco_transf_41"/>
    <property type="match status" value="2"/>
</dbReference>
<evidence type="ECO:0000259" key="9">
    <source>
        <dbReference type="Pfam" id="PF13844"/>
    </source>
</evidence>
<evidence type="ECO:0000256" key="7">
    <source>
        <dbReference type="ARBA" id="ARBA00022803"/>
    </source>
</evidence>
<dbReference type="GO" id="GO:0097363">
    <property type="term" value="F:protein O-acetylglucosaminyltransferase activity"/>
    <property type="evidence" value="ECO:0007669"/>
    <property type="project" value="UniProtKB-EC"/>
</dbReference>
<dbReference type="PROSITE" id="PS50005">
    <property type="entry name" value="TPR"/>
    <property type="match status" value="10"/>
</dbReference>
<dbReference type="InterPro" id="IPR019734">
    <property type="entry name" value="TPR_rpt"/>
</dbReference>
<evidence type="ECO:0000256" key="5">
    <source>
        <dbReference type="ARBA" id="ARBA00022679"/>
    </source>
</evidence>
<reference evidence="11" key="1">
    <citation type="submission" date="2011-06" db="EMBL/GenBank/DDBJ databases">
        <authorList>
            <consortium name="US DOE Joint Genome Institute (JGI-PGF)"/>
            <person name="Lucas S."/>
            <person name="Han J."/>
            <person name="Lapidus A."/>
            <person name="Cheng J.-F."/>
            <person name="Goodwin L."/>
            <person name="Pitluck S."/>
            <person name="Peters L."/>
            <person name="Land M.L."/>
            <person name="Hauser L."/>
            <person name="Vogl K."/>
            <person name="Liu Z."/>
            <person name="Overmann J."/>
            <person name="Frigaard N.-U."/>
            <person name="Bryant D.A."/>
            <person name="Woyke T.J."/>
        </authorList>
    </citation>
    <scope>NUCLEOTIDE SEQUENCE [LARGE SCALE GENOMIC DNA]</scope>
    <source>
        <strain evidence="11">970</strain>
    </source>
</reference>
<evidence type="ECO:0000313" key="11">
    <source>
        <dbReference type="Proteomes" id="UP000002964"/>
    </source>
</evidence>
<dbReference type="eggNOG" id="COG0457">
    <property type="taxonomic scope" value="Bacteria"/>
</dbReference>
<dbReference type="InterPro" id="IPR029489">
    <property type="entry name" value="OGT/SEC/SPY_C"/>
</dbReference>